<organism evidence="2 3">
    <name type="scientific">Thanatephorus cucumeris (strain AG1-IB / isolate 7/3/14)</name>
    <name type="common">Lettuce bottom rot fungus</name>
    <name type="synonym">Rhizoctonia solani</name>
    <dbReference type="NCBI Taxonomy" id="1108050"/>
    <lineage>
        <taxon>Eukaryota</taxon>
        <taxon>Fungi</taxon>
        <taxon>Dikarya</taxon>
        <taxon>Basidiomycota</taxon>
        <taxon>Agaricomycotina</taxon>
        <taxon>Agaricomycetes</taxon>
        <taxon>Cantharellales</taxon>
        <taxon>Ceratobasidiaceae</taxon>
        <taxon>Rhizoctonia</taxon>
        <taxon>Rhizoctonia solani AG-1</taxon>
    </lineage>
</organism>
<protein>
    <submittedName>
        <fullName evidence="2">Uncharacterized protein</fullName>
    </submittedName>
</protein>
<evidence type="ECO:0000313" key="2">
    <source>
        <dbReference type="EMBL" id="CEL51473.1"/>
    </source>
</evidence>
<reference evidence="2 3" key="1">
    <citation type="submission" date="2014-11" db="EMBL/GenBank/DDBJ databases">
        <authorList>
            <person name="Wibberg Daniel"/>
        </authorList>
    </citation>
    <scope>NUCLEOTIDE SEQUENCE [LARGE SCALE GENOMIC DNA]</scope>
    <source>
        <strain evidence="2">Rhizoctonia solani AG1-IB 7/3/14</strain>
    </source>
</reference>
<feature type="region of interest" description="Disordered" evidence="1">
    <location>
        <begin position="33"/>
        <end position="83"/>
    </location>
</feature>
<feature type="compositionally biased region" description="Basic and acidic residues" evidence="1">
    <location>
        <begin position="33"/>
        <end position="43"/>
    </location>
</feature>
<dbReference type="Proteomes" id="UP000059188">
    <property type="component" value="Unassembled WGS sequence"/>
</dbReference>
<dbReference type="EMBL" id="LN679100">
    <property type="protein sequence ID" value="CEL51473.1"/>
    <property type="molecule type" value="Genomic_DNA"/>
</dbReference>
<sequence>MEVYVGNEARRDHVPVFFLEYISILRENRSYMRTRQTDRETQKEPCTVTTNITPHHTPGNGKEKKKGVKTPSEINRAKRAQREEGRDCLTGMFGLDYRWEERRELIVKSDSRVVLTTS</sequence>
<evidence type="ECO:0000256" key="1">
    <source>
        <dbReference type="SAM" id="MobiDB-lite"/>
    </source>
</evidence>
<proteinExistence type="predicted"/>
<evidence type="ECO:0000313" key="3">
    <source>
        <dbReference type="Proteomes" id="UP000059188"/>
    </source>
</evidence>
<accession>A0A0B7F5K8</accession>
<keyword evidence="3" id="KW-1185">Reference proteome</keyword>
<dbReference type="AlphaFoldDB" id="A0A0B7F5K8"/>
<gene>
    <name evidence="2" type="ORF">RSOLAG1IB_00008</name>
</gene>
<name>A0A0B7F5K8_THACB</name>